<proteinExistence type="predicted"/>
<name>A0ABQ9F9Y6_TEGGR</name>
<feature type="domain" description="P-type ATPase A" evidence="4">
    <location>
        <begin position="95"/>
        <end position="157"/>
    </location>
</feature>
<feature type="compositionally biased region" description="Basic and acidic residues" evidence="3">
    <location>
        <begin position="34"/>
        <end position="44"/>
    </location>
</feature>
<dbReference type="PANTHER" id="PTHR24093:SF369">
    <property type="entry name" value="CALCIUM-TRANSPORTING ATPASE"/>
    <property type="match status" value="1"/>
</dbReference>
<keyword evidence="6" id="KW-1185">Reference proteome</keyword>
<evidence type="ECO:0000256" key="1">
    <source>
        <dbReference type="ARBA" id="ARBA00004127"/>
    </source>
</evidence>
<dbReference type="InterPro" id="IPR008250">
    <property type="entry name" value="ATPase_P-typ_transduc_dom_A_sf"/>
</dbReference>
<dbReference type="Gene3D" id="2.70.150.10">
    <property type="entry name" value="Calcium-transporting ATPase, cytoplasmic transduction domain A"/>
    <property type="match status" value="1"/>
</dbReference>
<protein>
    <recommendedName>
        <fullName evidence="4">P-type ATPase A domain-containing protein</fullName>
    </recommendedName>
</protein>
<keyword evidence="2" id="KW-0460">Magnesium</keyword>
<accession>A0ABQ9F9Y6</accession>
<dbReference type="Pfam" id="PF00122">
    <property type="entry name" value="E1-E2_ATPase"/>
    <property type="match status" value="1"/>
</dbReference>
<organism evidence="5 6">
    <name type="scientific">Tegillarca granosa</name>
    <name type="common">Malaysian cockle</name>
    <name type="synonym">Anadara granosa</name>
    <dbReference type="NCBI Taxonomy" id="220873"/>
    <lineage>
        <taxon>Eukaryota</taxon>
        <taxon>Metazoa</taxon>
        <taxon>Spiralia</taxon>
        <taxon>Lophotrochozoa</taxon>
        <taxon>Mollusca</taxon>
        <taxon>Bivalvia</taxon>
        <taxon>Autobranchia</taxon>
        <taxon>Pteriomorphia</taxon>
        <taxon>Arcoida</taxon>
        <taxon>Arcoidea</taxon>
        <taxon>Arcidae</taxon>
        <taxon>Tegillarca</taxon>
    </lineage>
</organism>
<reference evidence="5 6" key="1">
    <citation type="submission" date="2022-12" db="EMBL/GenBank/DDBJ databases">
        <title>Chromosome-level genome of Tegillarca granosa.</title>
        <authorList>
            <person name="Kim J."/>
        </authorList>
    </citation>
    <scope>NUCLEOTIDE SEQUENCE [LARGE SCALE GENOMIC DNA]</scope>
    <source>
        <strain evidence="5">Teg-2019</strain>
        <tissue evidence="5">Adductor muscle</tissue>
    </source>
</reference>
<dbReference type="InterPro" id="IPR059000">
    <property type="entry name" value="ATPase_P-type_domA"/>
</dbReference>
<gene>
    <name evidence="5" type="ORF">KUTeg_008711</name>
</gene>
<dbReference type="PANTHER" id="PTHR24093">
    <property type="entry name" value="CATION TRANSPORTING ATPASE"/>
    <property type="match status" value="1"/>
</dbReference>
<evidence type="ECO:0000259" key="4">
    <source>
        <dbReference type="Pfam" id="PF00122"/>
    </source>
</evidence>
<dbReference type="EMBL" id="JARBDR010000342">
    <property type="protein sequence ID" value="KAJ8314150.1"/>
    <property type="molecule type" value="Genomic_DNA"/>
</dbReference>
<dbReference type="Proteomes" id="UP001217089">
    <property type="component" value="Unassembled WGS sequence"/>
</dbReference>
<evidence type="ECO:0000256" key="3">
    <source>
        <dbReference type="SAM" id="MobiDB-lite"/>
    </source>
</evidence>
<dbReference type="SUPFAM" id="SSF81653">
    <property type="entry name" value="Calcium ATPase, transduction domain A"/>
    <property type="match status" value="1"/>
</dbReference>
<sequence length="165" mass="18225">MIKTSGFEDNIDEEGNTLKMAEGGSLNVLPDIPPRSEIRGSREIPPSEEHFEFTATELQQLMEQRPCNDANYVIDKHYGGISGICKRLCTFPDKDDIVPADGIIIQCKDMKVDESELTGEVENVLKGEDNCPLLFSGSKIMQGRGTMVVVAVGNRAQKNITFMKS</sequence>
<evidence type="ECO:0000256" key="2">
    <source>
        <dbReference type="ARBA" id="ARBA00022842"/>
    </source>
</evidence>
<comment type="caution">
    <text evidence="5">The sequence shown here is derived from an EMBL/GenBank/DDBJ whole genome shotgun (WGS) entry which is preliminary data.</text>
</comment>
<feature type="region of interest" description="Disordered" evidence="3">
    <location>
        <begin position="1"/>
        <end position="44"/>
    </location>
</feature>
<comment type="subcellular location">
    <subcellularLocation>
        <location evidence="1">Endomembrane system</location>
        <topology evidence="1">Multi-pass membrane protein</topology>
    </subcellularLocation>
</comment>
<evidence type="ECO:0000313" key="6">
    <source>
        <dbReference type="Proteomes" id="UP001217089"/>
    </source>
</evidence>
<evidence type="ECO:0000313" key="5">
    <source>
        <dbReference type="EMBL" id="KAJ8314150.1"/>
    </source>
</evidence>